<evidence type="ECO:0000256" key="1">
    <source>
        <dbReference type="ARBA" id="ARBA00006336"/>
    </source>
</evidence>
<dbReference type="CDD" id="cd01011">
    <property type="entry name" value="nicotinamidase"/>
    <property type="match status" value="1"/>
</dbReference>
<dbReference type="PANTHER" id="PTHR11080:SF2">
    <property type="entry name" value="LD05707P"/>
    <property type="match status" value="1"/>
</dbReference>
<dbReference type="SUPFAM" id="SSF52499">
    <property type="entry name" value="Isochorismatase-like hydrolases"/>
    <property type="match status" value="1"/>
</dbReference>
<dbReference type="Gene3D" id="3.40.50.850">
    <property type="entry name" value="Isochorismatase-like"/>
    <property type="match status" value="1"/>
</dbReference>
<dbReference type="EMBL" id="JABBVZ010000017">
    <property type="protein sequence ID" value="NMP22121.1"/>
    <property type="molecule type" value="Genomic_DNA"/>
</dbReference>
<dbReference type="GO" id="GO:0019363">
    <property type="term" value="P:pyridine nucleotide biosynthetic process"/>
    <property type="evidence" value="ECO:0007669"/>
    <property type="project" value="UniProtKB-KW"/>
</dbReference>
<evidence type="ECO:0000256" key="6">
    <source>
        <dbReference type="ARBA" id="ARBA00039017"/>
    </source>
</evidence>
<dbReference type="EC" id="3.5.1.19" evidence="6"/>
<evidence type="ECO:0000259" key="8">
    <source>
        <dbReference type="Pfam" id="PF00857"/>
    </source>
</evidence>
<keyword evidence="2" id="KW-0662">Pyridine nucleotide biosynthesis</keyword>
<sequence length="191" mass="20907">MPQKALIIVDLQNDFCPGGALAVTNGDQVVPVIQDWVNRFHHDHQLIVTTQDAHPSNHVSFQAQGGPWPPHCVVGTPGFRLHPDLWLPADTPQFHKGFREDQDAYSGFEGLLSEGGQRTLLLADFLRQNGVTEVYVAGLATDYCVRATVLDALKEGFKTWVIADGVKGVDVNPGDSDRALVEMARRGAELI</sequence>
<evidence type="ECO:0000313" key="9">
    <source>
        <dbReference type="EMBL" id="NMP22121.1"/>
    </source>
</evidence>
<keyword evidence="3" id="KW-0479">Metal-binding</keyword>
<dbReference type="GO" id="GO:0046872">
    <property type="term" value="F:metal ion binding"/>
    <property type="evidence" value="ECO:0007669"/>
    <property type="project" value="UniProtKB-KW"/>
</dbReference>
<dbReference type="InterPro" id="IPR052347">
    <property type="entry name" value="Isochorismatase_Nicotinamidase"/>
</dbReference>
<keyword evidence="10" id="KW-1185">Reference proteome</keyword>
<evidence type="ECO:0000256" key="2">
    <source>
        <dbReference type="ARBA" id="ARBA00022642"/>
    </source>
</evidence>
<comment type="caution">
    <text evidence="9">The sequence shown here is derived from an EMBL/GenBank/DDBJ whole genome shotgun (WGS) entry which is preliminary data.</text>
</comment>
<reference evidence="9 10" key="1">
    <citation type="submission" date="2020-04" db="EMBL/GenBank/DDBJ databases">
        <authorList>
            <person name="Zhang R."/>
            <person name="Schippers A."/>
        </authorList>
    </citation>
    <scope>NUCLEOTIDE SEQUENCE [LARGE SCALE GENOMIC DNA]</scope>
    <source>
        <strain evidence="9 10">DSM 109850</strain>
    </source>
</reference>
<evidence type="ECO:0000256" key="5">
    <source>
        <dbReference type="ARBA" id="ARBA00037900"/>
    </source>
</evidence>
<organism evidence="9 10">
    <name type="scientific">Sulfobacillus harzensis</name>
    <dbReference type="NCBI Taxonomy" id="2729629"/>
    <lineage>
        <taxon>Bacteria</taxon>
        <taxon>Bacillati</taxon>
        <taxon>Bacillota</taxon>
        <taxon>Clostridia</taxon>
        <taxon>Eubacteriales</taxon>
        <taxon>Clostridiales Family XVII. Incertae Sedis</taxon>
        <taxon>Sulfobacillus</taxon>
    </lineage>
</organism>
<dbReference type="PANTHER" id="PTHR11080">
    <property type="entry name" value="PYRAZINAMIDASE/NICOTINAMIDASE"/>
    <property type="match status" value="1"/>
</dbReference>
<dbReference type="AlphaFoldDB" id="A0A7Y0L3P2"/>
<evidence type="ECO:0000256" key="4">
    <source>
        <dbReference type="ARBA" id="ARBA00022801"/>
    </source>
</evidence>
<dbReference type="InterPro" id="IPR000868">
    <property type="entry name" value="Isochorismatase-like_dom"/>
</dbReference>
<comment type="pathway">
    <text evidence="5">Cofactor biosynthesis; nicotinate biosynthesis; nicotinate from nicotinamide: step 1/1.</text>
</comment>
<name>A0A7Y0L3P2_9FIRM</name>
<dbReference type="RefSeq" id="WP_169098144.1">
    <property type="nucleotide sequence ID" value="NZ_JABBVZ010000017.1"/>
</dbReference>
<evidence type="ECO:0000313" key="10">
    <source>
        <dbReference type="Proteomes" id="UP000533476"/>
    </source>
</evidence>
<evidence type="ECO:0000256" key="3">
    <source>
        <dbReference type="ARBA" id="ARBA00022723"/>
    </source>
</evidence>
<dbReference type="GO" id="GO:0008936">
    <property type="term" value="F:nicotinamidase activity"/>
    <property type="evidence" value="ECO:0007669"/>
    <property type="project" value="UniProtKB-EC"/>
</dbReference>
<feature type="domain" description="Isochorismatase-like" evidence="8">
    <location>
        <begin position="5"/>
        <end position="191"/>
    </location>
</feature>
<evidence type="ECO:0000256" key="7">
    <source>
        <dbReference type="ARBA" id="ARBA00043224"/>
    </source>
</evidence>
<protein>
    <recommendedName>
        <fullName evidence="6">nicotinamidase</fullName>
        <ecNumber evidence="6">3.5.1.19</ecNumber>
    </recommendedName>
    <alternativeName>
        <fullName evidence="7">Nicotinamide deamidase</fullName>
    </alternativeName>
</protein>
<dbReference type="NCBIfam" id="NF008623">
    <property type="entry name" value="PRK11609.1"/>
    <property type="match status" value="1"/>
</dbReference>
<dbReference type="Proteomes" id="UP000533476">
    <property type="component" value="Unassembled WGS sequence"/>
</dbReference>
<comment type="similarity">
    <text evidence="1">Belongs to the isochorismatase family.</text>
</comment>
<gene>
    <name evidence="9" type="primary">pncA</name>
    <name evidence="9" type="ORF">HIJ39_07125</name>
</gene>
<dbReference type="Pfam" id="PF00857">
    <property type="entry name" value="Isochorismatase"/>
    <property type="match status" value="1"/>
</dbReference>
<dbReference type="InterPro" id="IPR036380">
    <property type="entry name" value="Isochorismatase-like_sf"/>
</dbReference>
<accession>A0A7Y0L3P2</accession>
<keyword evidence="4 9" id="KW-0378">Hydrolase</keyword>
<proteinExistence type="inferred from homology"/>